<keyword evidence="2" id="KW-1185">Reference proteome</keyword>
<dbReference type="OrthoDB" id="4368230at2759"/>
<reference evidence="1 2" key="1">
    <citation type="submission" date="2015-08" db="EMBL/GenBank/DDBJ databases">
        <title>Genome sequencing of Penicillium nordicum.</title>
        <authorList>
            <person name="Nguyen H.D."/>
            <person name="Seifert K.A."/>
        </authorList>
    </citation>
    <scope>NUCLEOTIDE SEQUENCE [LARGE SCALE GENOMIC DNA]</scope>
    <source>
        <strain evidence="1 2">DAOMC 185683</strain>
    </source>
</reference>
<proteinExistence type="predicted"/>
<sequence length="75" mass="8392">MSFQVIPEPDSGPPPGPVVFTQEQIRCLEEATIFQPESQPNASTNTSLSQIHRPLRATKYATRHITLSLVYIARQ</sequence>
<gene>
    <name evidence="1" type="ORF">ACN38_g2211</name>
</gene>
<protein>
    <submittedName>
        <fullName evidence="1">Uncharacterized protein</fullName>
    </submittedName>
</protein>
<evidence type="ECO:0000313" key="2">
    <source>
        <dbReference type="Proteomes" id="UP000037696"/>
    </source>
</evidence>
<dbReference type="EMBL" id="LHQQ01000023">
    <property type="protein sequence ID" value="KOS46897.1"/>
    <property type="molecule type" value="Genomic_DNA"/>
</dbReference>
<organism evidence="1 2">
    <name type="scientific">Penicillium nordicum</name>
    <dbReference type="NCBI Taxonomy" id="229535"/>
    <lineage>
        <taxon>Eukaryota</taxon>
        <taxon>Fungi</taxon>
        <taxon>Dikarya</taxon>
        <taxon>Ascomycota</taxon>
        <taxon>Pezizomycotina</taxon>
        <taxon>Eurotiomycetes</taxon>
        <taxon>Eurotiomycetidae</taxon>
        <taxon>Eurotiales</taxon>
        <taxon>Aspergillaceae</taxon>
        <taxon>Penicillium</taxon>
    </lineage>
</organism>
<dbReference type="AlphaFoldDB" id="A0A0M8PAG4"/>
<accession>A0A0M8PAG4</accession>
<comment type="caution">
    <text evidence="1">The sequence shown here is derived from an EMBL/GenBank/DDBJ whole genome shotgun (WGS) entry which is preliminary data.</text>
</comment>
<evidence type="ECO:0000313" key="1">
    <source>
        <dbReference type="EMBL" id="KOS46897.1"/>
    </source>
</evidence>
<name>A0A0M8PAG4_9EURO</name>
<dbReference type="Proteomes" id="UP000037696">
    <property type="component" value="Unassembled WGS sequence"/>
</dbReference>